<proteinExistence type="predicted"/>
<dbReference type="EMBL" id="JARKIK010000071">
    <property type="protein sequence ID" value="KAK8728760.1"/>
    <property type="molecule type" value="Genomic_DNA"/>
</dbReference>
<feature type="region of interest" description="Disordered" evidence="1">
    <location>
        <begin position="148"/>
        <end position="169"/>
    </location>
</feature>
<gene>
    <name evidence="3" type="ORF">OTU49_017473</name>
</gene>
<dbReference type="PANTHER" id="PTHR41158">
    <property type="entry name" value="AGAP010294-PA"/>
    <property type="match status" value="1"/>
</dbReference>
<evidence type="ECO:0000256" key="1">
    <source>
        <dbReference type="SAM" id="MobiDB-lite"/>
    </source>
</evidence>
<evidence type="ECO:0000313" key="4">
    <source>
        <dbReference type="Proteomes" id="UP001445076"/>
    </source>
</evidence>
<keyword evidence="2" id="KW-0732">Signal</keyword>
<feature type="chain" id="PRO_5043362549" evidence="2">
    <location>
        <begin position="28"/>
        <end position="451"/>
    </location>
</feature>
<dbReference type="AlphaFoldDB" id="A0AAW0WB54"/>
<reference evidence="3 4" key="1">
    <citation type="journal article" date="2024" name="BMC Genomics">
        <title>Genome assembly of redclaw crayfish (Cherax quadricarinatus) provides insights into its immune adaptation and hypoxia tolerance.</title>
        <authorList>
            <person name="Liu Z."/>
            <person name="Zheng J."/>
            <person name="Li H."/>
            <person name="Fang K."/>
            <person name="Wang S."/>
            <person name="He J."/>
            <person name="Zhou D."/>
            <person name="Weng S."/>
            <person name="Chi M."/>
            <person name="Gu Z."/>
            <person name="He J."/>
            <person name="Li F."/>
            <person name="Wang M."/>
        </authorList>
    </citation>
    <scope>NUCLEOTIDE SEQUENCE [LARGE SCALE GENOMIC DNA]</scope>
    <source>
        <strain evidence="3">ZL_2023a</strain>
    </source>
</reference>
<dbReference type="Proteomes" id="UP001445076">
    <property type="component" value="Unassembled WGS sequence"/>
</dbReference>
<comment type="caution">
    <text evidence="3">The sequence shown here is derived from an EMBL/GenBank/DDBJ whole genome shotgun (WGS) entry which is preliminary data.</text>
</comment>
<dbReference type="PANTHER" id="PTHR41158:SF2">
    <property type="entry name" value="AGAP010294-PA"/>
    <property type="match status" value="1"/>
</dbReference>
<evidence type="ECO:0000256" key="2">
    <source>
        <dbReference type="SAM" id="SignalP"/>
    </source>
</evidence>
<evidence type="ECO:0000313" key="3">
    <source>
        <dbReference type="EMBL" id="KAK8728760.1"/>
    </source>
</evidence>
<organism evidence="3 4">
    <name type="scientific">Cherax quadricarinatus</name>
    <name type="common">Australian red claw crayfish</name>
    <dbReference type="NCBI Taxonomy" id="27406"/>
    <lineage>
        <taxon>Eukaryota</taxon>
        <taxon>Metazoa</taxon>
        <taxon>Ecdysozoa</taxon>
        <taxon>Arthropoda</taxon>
        <taxon>Crustacea</taxon>
        <taxon>Multicrustacea</taxon>
        <taxon>Malacostraca</taxon>
        <taxon>Eumalacostraca</taxon>
        <taxon>Eucarida</taxon>
        <taxon>Decapoda</taxon>
        <taxon>Pleocyemata</taxon>
        <taxon>Astacidea</taxon>
        <taxon>Parastacoidea</taxon>
        <taxon>Parastacidae</taxon>
        <taxon>Cherax</taxon>
    </lineage>
</organism>
<accession>A0AAW0WB54</accession>
<feature type="signal peptide" evidence="2">
    <location>
        <begin position="1"/>
        <end position="27"/>
    </location>
</feature>
<name>A0AAW0WB54_CHEQU</name>
<keyword evidence="4" id="KW-1185">Reference proteome</keyword>
<protein>
    <submittedName>
        <fullName evidence="3">Uncharacterized protein</fullName>
    </submittedName>
</protein>
<feature type="compositionally biased region" description="Basic residues" evidence="1">
    <location>
        <begin position="148"/>
        <end position="159"/>
    </location>
</feature>
<sequence length="451" mass="49538">MWAVHLVGVSGLVGVAVGGTRLAATQAADLNQGNIGKQFYGSNGYGISNTIPQGYSNKVIPQLGYSVSNSKLQSPSDYNLPLQKHGLSFSKYGSSSHNSKESYGSPASYATGTVSANKSDSSPALSALALLGFLYFLNLIQDVLQKNSGRRRRSLHPGKVHLEDEEEEEPYSTSYVEGKQLSNDTQQNVYGVSAHVHQDYAGDYEDRMLKSSKVAPRYFSFLENFFIKLPRMLGLRPWQSVDRDGRDDNLKGMGGYITSRLKMISSIMSFLQNPSPARVRRAAQAESEAESFLSGEELNATRDDVVSNKREKRHTHFMNAWYGDLEGENNEVSLGLGNMVEKIMSLMSGGRKLQEIVKADSLPTLLELTRSLDGSHPQCLQHVLCQLNSHSNQLPFLSRITIKLLSANLAEISTSMSVGDDNQQAIVAGQRGEDCDEVFTGCDIMSTTKKK</sequence>